<gene>
    <name evidence="2" type="ORF">LEMA_P055890.1</name>
</gene>
<keyword evidence="3" id="KW-1185">Reference proteome</keyword>
<feature type="compositionally biased region" description="Polar residues" evidence="1">
    <location>
        <begin position="468"/>
        <end position="488"/>
    </location>
</feature>
<feature type="compositionally biased region" description="Basic residues" evidence="1">
    <location>
        <begin position="289"/>
        <end position="298"/>
    </location>
</feature>
<accession>E4ZML4</accession>
<feature type="compositionally biased region" description="Basic and acidic residues" evidence="1">
    <location>
        <begin position="376"/>
        <end position="426"/>
    </location>
</feature>
<feature type="compositionally biased region" description="Low complexity" evidence="1">
    <location>
        <begin position="311"/>
        <end position="320"/>
    </location>
</feature>
<dbReference type="eggNOG" id="ENOG502SG5H">
    <property type="taxonomic scope" value="Eukaryota"/>
</dbReference>
<feature type="region of interest" description="Disordered" evidence="1">
    <location>
        <begin position="533"/>
        <end position="583"/>
    </location>
</feature>
<evidence type="ECO:0000256" key="1">
    <source>
        <dbReference type="SAM" id="MobiDB-lite"/>
    </source>
</evidence>
<sequence length="583" mass="63801">MLSHKRRDRPVRLAHVVQVPCGTRSDRVPNTHVYTVSGGSVLRSPFPEERAARWVIHTTVRTYIASKSQRWPFGIGTVRRRQKIARWAGHWARLGWPPAPSSHEYIHLGLHCWSCSVHTAKQQRRGPLKEMNWPDKALGNKAVRSSRHSLYSLSTQSRQLPRALQHASIGGSEIGGATSRSGFNTITWPLLATPSIIPIIREYCATRAIASHYWNRISFPNHSGPSPTWQSWAIFLAIAGAAYWYYNQNSHAGERGRSATRTPIGGALKDSVQWSDSDNKKPKAVQKQAKAKAPRKSVKSAVQEVGNKVEAALATASPTSDADDDSSRAASPVAPSNKMPSGKDASDMLDSQRAAPAVLNLKPADKPARSAKPQVKKTESTQETKKQRQNRKKVEEAKAAREEEEKERQALLEKQRRTAREARGEAAKNGLQQAKAPASNAWTTVPSRGAVQPPASAPTGQLLDTFEAASTGSTSDAPTNGTAQSAASFNGLPSEEEQLRLAMEDSAWTTVPKGGKKVRKTVNEELMEESNNNIAAEQAAQPVKAVRPTPALKPENQKASSRYQILSEDFAPSHPQDSDWPVV</sequence>
<dbReference type="Proteomes" id="UP000002668">
    <property type="component" value="Genome"/>
</dbReference>
<dbReference type="HOGENOM" id="CLU_467733_0_0_1"/>
<protein>
    <submittedName>
        <fullName evidence="2">Predicted protein</fullName>
    </submittedName>
</protein>
<dbReference type="OrthoDB" id="4207724at2759"/>
<name>E4ZML4_LEPMJ</name>
<dbReference type="VEuPathDB" id="FungiDB:LEMA_P055890.1"/>
<reference evidence="3" key="1">
    <citation type="journal article" date="2011" name="Nat. Commun.">
        <title>Effector diversification within compartments of the Leptosphaeria maculans genome affected by Repeat-Induced Point mutations.</title>
        <authorList>
            <person name="Rouxel T."/>
            <person name="Grandaubert J."/>
            <person name="Hane J.K."/>
            <person name="Hoede C."/>
            <person name="van de Wouw A.P."/>
            <person name="Couloux A."/>
            <person name="Dominguez V."/>
            <person name="Anthouard V."/>
            <person name="Bally P."/>
            <person name="Bourras S."/>
            <person name="Cozijnsen A.J."/>
            <person name="Ciuffetti L.M."/>
            <person name="Degrave A."/>
            <person name="Dilmaghani A."/>
            <person name="Duret L."/>
            <person name="Fudal I."/>
            <person name="Goodwin S.B."/>
            <person name="Gout L."/>
            <person name="Glaser N."/>
            <person name="Linglin J."/>
            <person name="Kema G.H.J."/>
            <person name="Lapalu N."/>
            <person name="Lawrence C.B."/>
            <person name="May K."/>
            <person name="Meyer M."/>
            <person name="Ollivier B."/>
            <person name="Poulain J."/>
            <person name="Schoch C.L."/>
            <person name="Simon A."/>
            <person name="Spatafora J.W."/>
            <person name="Stachowiak A."/>
            <person name="Turgeon B.G."/>
            <person name="Tyler B.M."/>
            <person name="Vincent D."/>
            <person name="Weissenbach J."/>
            <person name="Amselem J."/>
            <person name="Quesneville H."/>
            <person name="Oliver R.P."/>
            <person name="Wincker P."/>
            <person name="Balesdent M.-H."/>
            <person name="Howlett B.J."/>
        </authorList>
    </citation>
    <scope>NUCLEOTIDE SEQUENCE [LARGE SCALE GENOMIC DNA]</scope>
    <source>
        <strain evidence="3">JN3 / isolate v23.1.3 / race Av1-4-5-6-7-8</strain>
    </source>
</reference>
<dbReference type="InParanoid" id="E4ZML4"/>
<evidence type="ECO:0000313" key="3">
    <source>
        <dbReference type="Proteomes" id="UP000002668"/>
    </source>
</evidence>
<proteinExistence type="predicted"/>
<feature type="region of interest" description="Disordered" evidence="1">
    <location>
        <begin position="254"/>
        <end position="498"/>
    </location>
</feature>
<organism evidence="3">
    <name type="scientific">Leptosphaeria maculans (strain JN3 / isolate v23.1.3 / race Av1-4-5-6-7-8)</name>
    <name type="common">Blackleg fungus</name>
    <name type="synonym">Phoma lingam</name>
    <dbReference type="NCBI Taxonomy" id="985895"/>
    <lineage>
        <taxon>Eukaryota</taxon>
        <taxon>Fungi</taxon>
        <taxon>Dikarya</taxon>
        <taxon>Ascomycota</taxon>
        <taxon>Pezizomycotina</taxon>
        <taxon>Dothideomycetes</taxon>
        <taxon>Pleosporomycetidae</taxon>
        <taxon>Pleosporales</taxon>
        <taxon>Pleosporineae</taxon>
        <taxon>Leptosphaeriaceae</taxon>
        <taxon>Plenodomus</taxon>
        <taxon>Plenodomus lingam/Leptosphaeria maculans species complex</taxon>
    </lineage>
</organism>
<dbReference type="EMBL" id="FP929094">
    <property type="protein sequence ID" value="CBX92883.1"/>
    <property type="molecule type" value="Genomic_DNA"/>
</dbReference>
<dbReference type="GeneID" id="13287315"/>
<dbReference type="AlphaFoldDB" id="E4ZML4"/>
<evidence type="ECO:0000313" key="2">
    <source>
        <dbReference type="EMBL" id="CBX92883.1"/>
    </source>
</evidence>